<reference evidence="1 2" key="1">
    <citation type="submission" date="2018-08" db="EMBL/GenBank/DDBJ databases">
        <title>Genomic Encyclopedia of Archaeal and Bacterial Type Strains, Phase II (KMG-II): from individual species to whole genera.</title>
        <authorList>
            <person name="Goeker M."/>
        </authorList>
    </citation>
    <scope>NUCLEOTIDE SEQUENCE [LARGE SCALE GENOMIC DNA]</scope>
    <source>
        <strain evidence="1 2">ATCC 27112</strain>
    </source>
</reference>
<comment type="caution">
    <text evidence="1">The sequence shown here is derived from an EMBL/GenBank/DDBJ whole genome shotgun (WGS) entry which is preliminary data.</text>
</comment>
<protein>
    <submittedName>
        <fullName evidence="1">Uncharacterized protein</fullName>
    </submittedName>
</protein>
<keyword evidence="2" id="KW-1185">Reference proteome</keyword>
<dbReference type="EMBL" id="QXEV01000028">
    <property type="protein sequence ID" value="RIA64943.1"/>
    <property type="molecule type" value="Genomic_DNA"/>
</dbReference>
<dbReference type="AlphaFoldDB" id="A0A397QU45"/>
<dbReference type="RefSeq" id="WP_162849901.1">
    <property type="nucleotide sequence ID" value="NZ_QXEV01000028.1"/>
</dbReference>
<sequence length="54" mass="6666">MVFEIRYYITEACYRNGTPAYTERIEGTRDYAIRWIQNKLKTSNYKYYDLIEIK</sequence>
<accession>A0A397QU45</accession>
<dbReference type="InParanoid" id="A0A397QU45"/>
<evidence type="ECO:0000313" key="2">
    <source>
        <dbReference type="Proteomes" id="UP000266506"/>
    </source>
</evidence>
<proteinExistence type="predicted"/>
<dbReference type="Proteomes" id="UP000266506">
    <property type="component" value="Unassembled WGS sequence"/>
</dbReference>
<name>A0A397QU45_9MOLU</name>
<gene>
    <name evidence="1" type="ORF">EI71_01723</name>
</gene>
<evidence type="ECO:0000313" key="1">
    <source>
        <dbReference type="EMBL" id="RIA64943.1"/>
    </source>
</evidence>
<organism evidence="1 2">
    <name type="scientific">Anaeroplasma bactoclasticum</name>
    <dbReference type="NCBI Taxonomy" id="2088"/>
    <lineage>
        <taxon>Bacteria</taxon>
        <taxon>Bacillati</taxon>
        <taxon>Mycoplasmatota</taxon>
        <taxon>Mollicutes</taxon>
        <taxon>Anaeroplasmatales</taxon>
        <taxon>Anaeroplasmataceae</taxon>
        <taxon>Anaeroplasma</taxon>
    </lineage>
</organism>